<feature type="transmembrane region" description="Helical" evidence="1">
    <location>
        <begin position="193"/>
        <end position="213"/>
    </location>
</feature>
<feature type="transmembrane region" description="Helical" evidence="1">
    <location>
        <begin position="6"/>
        <end position="22"/>
    </location>
</feature>
<dbReference type="OrthoDB" id="9783707at2"/>
<keyword evidence="1" id="KW-1133">Transmembrane helix</keyword>
<feature type="transmembrane region" description="Helical" evidence="1">
    <location>
        <begin position="99"/>
        <end position="117"/>
    </location>
</feature>
<dbReference type="RefSeq" id="WP_032550291.1">
    <property type="nucleotide sequence ID" value="NZ_JFFR01000009.1"/>
</dbReference>
<gene>
    <name evidence="2" type="ORF">VFDL14_14315</name>
</gene>
<dbReference type="SUPFAM" id="SSF103481">
    <property type="entry name" value="Multidrug resistance efflux transporter EmrE"/>
    <property type="match status" value="2"/>
</dbReference>
<dbReference type="InterPro" id="IPR017725">
    <property type="entry name" value="Phosphonate_util-assoc_TM_put"/>
</dbReference>
<feature type="transmembrane region" description="Helical" evidence="1">
    <location>
        <begin position="256"/>
        <end position="275"/>
    </location>
</feature>
<feature type="transmembrane region" description="Helical" evidence="1">
    <location>
        <begin position="65"/>
        <end position="87"/>
    </location>
</feature>
<dbReference type="AlphaFoldDB" id="A0A066UTX4"/>
<comment type="caution">
    <text evidence="2">The sequence shown here is derived from an EMBL/GenBank/DDBJ whole genome shotgun (WGS) entry which is preliminary data.</text>
</comment>
<dbReference type="Proteomes" id="UP000027219">
    <property type="component" value="Unassembled WGS sequence"/>
</dbReference>
<keyword evidence="3" id="KW-1185">Reference proteome</keyword>
<feature type="transmembrane region" description="Helical" evidence="1">
    <location>
        <begin position="233"/>
        <end position="250"/>
    </location>
</feature>
<reference evidence="2 3" key="1">
    <citation type="submission" date="2014-02" db="EMBL/GenBank/DDBJ databases">
        <title>Vibrio fortis Dalian14 Genome Sequencing.</title>
        <authorList>
            <person name="Wang Y."/>
            <person name="Song L."/>
            <person name="Liu G."/>
            <person name="Ding J."/>
        </authorList>
    </citation>
    <scope>NUCLEOTIDE SEQUENCE [LARGE SCALE GENOMIC DNA]</scope>
    <source>
        <strain evidence="2 3">Dalian14</strain>
    </source>
</reference>
<feature type="transmembrane region" description="Helical" evidence="1">
    <location>
        <begin position="123"/>
        <end position="141"/>
    </location>
</feature>
<protein>
    <submittedName>
        <fullName evidence="2">Multidrug transporter</fullName>
    </submittedName>
</protein>
<sequence>MELSAIVIVIISALLHAGWNVLGKSNQSSGSSFFLASSFAAATLLTPYLIWYINTVGFSNIGLPFWQLLLLSGICQVIYLVGLGVAYKQADIGVIYPMARALPVLMVGFGTLLLGYSLTYNQWLGFTLITLGCLVVPLKSFKDLRPRAYLNLGVLWALIAAIGTTGYSIIDKEALLLLGDIESKKVTNRDASIFYLGMQFWAIALPLSTWLLLSKQSAEFANAWRIRKKAATAGVMMAATYGLVLFAMTMTENVSLVVALRQVSIIFGVVMGIYFLKEKWHITRGVGVLFILSGLVISLF</sequence>
<feature type="transmembrane region" description="Helical" evidence="1">
    <location>
        <begin position="34"/>
        <end position="53"/>
    </location>
</feature>
<name>A0A066UTX4_9VIBR</name>
<proteinExistence type="predicted"/>
<evidence type="ECO:0000313" key="3">
    <source>
        <dbReference type="Proteomes" id="UP000027219"/>
    </source>
</evidence>
<dbReference type="NCBIfam" id="TIGR03340">
    <property type="entry name" value="phn_DUF6"/>
    <property type="match status" value="1"/>
</dbReference>
<dbReference type="EMBL" id="JFFR01000009">
    <property type="protein sequence ID" value="KDN29352.1"/>
    <property type="molecule type" value="Genomic_DNA"/>
</dbReference>
<dbReference type="STRING" id="212667.VFDL14_14315"/>
<keyword evidence="1" id="KW-0472">Membrane</keyword>
<evidence type="ECO:0000256" key="1">
    <source>
        <dbReference type="SAM" id="Phobius"/>
    </source>
</evidence>
<feature type="transmembrane region" description="Helical" evidence="1">
    <location>
        <begin position="148"/>
        <end position="170"/>
    </location>
</feature>
<organism evidence="2 3">
    <name type="scientific">Vibrio fortis</name>
    <dbReference type="NCBI Taxonomy" id="212667"/>
    <lineage>
        <taxon>Bacteria</taxon>
        <taxon>Pseudomonadati</taxon>
        <taxon>Pseudomonadota</taxon>
        <taxon>Gammaproteobacteria</taxon>
        <taxon>Vibrionales</taxon>
        <taxon>Vibrionaceae</taxon>
        <taxon>Vibrio</taxon>
    </lineage>
</organism>
<dbReference type="Gene3D" id="1.10.3730.20">
    <property type="match status" value="2"/>
</dbReference>
<dbReference type="InterPro" id="IPR037185">
    <property type="entry name" value="EmrE-like"/>
</dbReference>
<evidence type="ECO:0000313" key="2">
    <source>
        <dbReference type="EMBL" id="KDN29352.1"/>
    </source>
</evidence>
<accession>A0A066UTX4</accession>
<keyword evidence="1" id="KW-0812">Transmembrane</keyword>